<dbReference type="EMBL" id="WSZK01000010">
    <property type="protein sequence ID" value="MWG33738.1"/>
    <property type="molecule type" value="Genomic_DNA"/>
</dbReference>
<dbReference type="RefSeq" id="WP_158203465.1">
    <property type="nucleotide sequence ID" value="NZ_WSZK01000010.1"/>
</dbReference>
<dbReference type="InterPro" id="IPR029060">
    <property type="entry name" value="PIN-like_dom_sf"/>
</dbReference>
<comment type="caution">
    <text evidence="1">The sequence shown here is derived from an EMBL/GenBank/DDBJ whole genome shotgun (WGS) entry which is preliminary data.</text>
</comment>
<accession>A0A6B0GQ11</accession>
<dbReference type="SUPFAM" id="SSF88723">
    <property type="entry name" value="PIN domain-like"/>
    <property type="match status" value="1"/>
</dbReference>
<protein>
    <recommendedName>
        <fullName evidence="3">PIN domain-containing protein</fullName>
    </recommendedName>
</protein>
<evidence type="ECO:0000313" key="1">
    <source>
        <dbReference type="EMBL" id="MWG33738.1"/>
    </source>
</evidence>
<dbReference type="OrthoDB" id="196874at2157"/>
<evidence type="ECO:0008006" key="3">
    <source>
        <dbReference type="Google" id="ProtNLM"/>
    </source>
</evidence>
<reference evidence="1 2" key="1">
    <citation type="submission" date="2019-12" db="EMBL/GenBank/DDBJ databases">
        <title>Halocatena pleomorpha gen. nov. sp. nov., an extremely halophilic archaeon of family Halobacteriaceae isolated from saltpan soil.</title>
        <authorList>
            <person name="Pal Y."/>
            <person name="Verma A."/>
            <person name="Krishnamurthi S."/>
            <person name="Kumar P."/>
        </authorList>
    </citation>
    <scope>NUCLEOTIDE SEQUENCE [LARGE SCALE GENOMIC DNA]</scope>
    <source>
        <strain evidence="1 2">JCM 16495</strain>
    </source>
</reference>
<sequence>MFLVLDSNVWIYIATASEYPVEIYSEALGERLIFNEGILTGDYQTEVTPYVVEEITQGLHRSKRVDNRDVDGVLEELYAVMAHCKSIRAEFSPSDVRELSLHETRTEPSTVLLGKLLGIQPKDVPIFLQAYNNRFEKPHILTDDSDFAQVSPAEYGLSTISIEDVNLSWGSP</sequence>
<evidence type="ECO:0000313" key="2">
    <source>
        <dbReference type="Proteomes" id="UP000451471"/>
    </source>
</evidence>
<dbReference type="Proteomes" id="UP000451471">
    <property type="component" value="Unassembled WGS sequence"/>
</dbReference>
<keyword evidence="2" id="KW-1185">Reference proteome</keyword>
<dbReference type="AlphaFoldDB" id="A0A6B0GQ11"/>
<gene>
    <name evidence="1" type="ORF">GQS65_04385</name>
</gene>
<name>A0A6B0GQ11_9EURY</name>
<proteinExistence type="predicted"/>
<organism evidence="1 2">
    <name type="scientific">Halomarina oriensis</name>
    <dbReference type="NCBI Taxonomy" id="671145"/>
    <lineage>
        <taxon>Archaea</taxon>
        <taxon>Methanobacteriati</taxon>
        <taxon>Methanobacteriota</taxon>
        <taxon>Stenosarchaea group</taxon>
        <taxon>Halobacteria</taxon>
        <taxon>Halobacteriales</taxon>
        <taxon>Natronomonadaceae</taxon>
        <taxon>Halomarina</taxon>
    </lineage>
</organism>